<feature type="compositionally biased region" description="Basic and acidic residues" evidence="1">
    <location>
        <begin position="1"/>
        <end position="11"/>
    </location>
</feature>
<reference evidence="2 3" key="1">
    <citation type="submission" date="2016-03" db="EMBL/GenBank/DDBJ databases">
        <authorList>
            <consortium name="Pathogen Informatics"/>
        </authorList>
    </citation>
    <scope>NUCLEOTIDE SEQUENCE [LARGE SCALE GENOMIC DNA]</scope>
    <source>
        <strain evidence="3">e1252</strain>
    </source>
</reference>
<proteinExistence type="predicted"/>
<organism evidence="2 3">
    <name type="scientific">Enterobacter cloacae</name>
    <dbReference type="NCBI Taxonomy" id="550"/>
    <lineage>
        <taxon>Bacteria</taxon>
        <taxon>Pseudomonadati</taxon>
        <taxon>Pseudomonadota</taxon>
        <taxon>Gammaproteobacteria</taxon>
        <taxon>Enterobacterales</taxon>
        <taxon>Enterobacteriaceae</taxon>
        <taxon>Enterobacter</taxon>
        <taxon>Enterobacter cloacae complex</taxon>
    </lineage>
</organism>
<sequence>MKKDPDTEKGRNVTISSVRHDEGSARQLDEILNDNPLYKPSHVLRGAILALYEMSQEQRLAIIMKAADKAKNH</sequence>
<evidence type="ECO:0000313" key="3">
    <source>
        <dbReference type="Proteomes" id="UP000076008"/>
    </source>
</evidence>
<dbReference type="GeneID" id="92387142"/>
<feature type="region of interest" description="Disordered" evidence="1">
    <location>
        <begin position="1"/>
        <end position="22"/>
    </location>
</feature>
<evidence type="ECO:0000313" key="2">
    <source>
        <dbReference type="EMBL" id="CZW11361.1"/>
    </source>
</evidence>
<name>A0A0X6T119_ENTCL</name>
<protein>
    <submittedName>
        <fullName evidence="2">Uncharacterized protein</fullName>
    </submittedName>
</protein>
<accession>A0A0X6T119</accession>
<dbReference type="Proteomes" id="UP000076008">
    <property type="component" value="Unassembled WGS sequence"/>
</dbReference>
<evidence type="ECO:0000256" key="1">
    <source>
        <dbReference type="SAM" id="MobiDB-lite"/>
    </source>
</evidence>
<dbReference type="AlphaFoldDB" id="A0A0X6T119"/>
<dbReference type="RefSeq" id="WP_015572104.1">
    <property type="nucleotide sequence ID" value="NZ_BIFZ01000048.1"/>
</dbReference>
<gene>
    <name evidence="2" type="ORF">SAMEA2273318_04032</name>
</gene>
<dbReference type="EMBL" id="FJXR01000030">
    <property type="protein sequence ID" value="CZW11361.1"/>
    <property type="molecule type" value="Genomic_DNA"/>
</dbReference>